<evidence type="ECO:0000313" key="2">
    <source>
        <dbReference type="Proteomes" id="UP000198984"/>
    </source>
</evidence>
<dbReference type="InterPro" id="IPR013325">
    <property type="entry name" value="RNA_pol_sigma_r2"/>
</dbReference>
<reference evidence="1 2" key="1">
    <citation type="submission" date="2016-10" db="EMBL/GenBank/DDBJ databases">
        <authorList>
            <person name="de Groot N.N."/>
        </authorList>
    </citation>
    <scope>NUCLEOTIDE SEQUENCE [LARGE SCALE GENOMIC DNA]</scope>
    <source>
        <strain evidence="1 2">DSM 21039</strain>
    </source>
</reference>
<dbReference type="OrthoDB" id="1163416at2"/>
<gene>
    <name evidence="1" type="ORF">SAMN04488505_101474</name>
</gene>
<dbReference type="GO" id="GO:0000428">
    <property type="term" value="C:DNA-directed RNA polymerase complex"/>
    <property type="evidence" value="ECO:0007669"/>
    <property type="project" value="UniProtKB-KW"/>
</dbReference>
<evidence type="ECO:0000313" key="1">
    <source>
        <dbReference type="EMBL" id="SEK58034.1"/>
    </source>
</evidence>
<keyword evidence="2" id="KW-1185">Reference proteome</keyword>
<dbReference type="SUPFAM" id="SSF88946">
    <property type="entry name" value="Sigma2 domain of RNA polymerase sigma factors"/>
    <property type="match status" value="1"/>
</dbReference>
<dbReference type="GO" id="GO:0003700">
    <property type="term" value="F:DNA-binding transcription factor activity"/>
    <property type="evidence" value="ECO:0007669"/>
    <property type="project" value="InterPro"/>
</dbReference>
<keyword evidence="1" id="KW-0240">DNA-directed RNA polymerase</keyword>
<dbReference type="STRING" id="573321.SAMN04488505_101474"/>
<organism evidence="1 2">
    <name type="scientific">Chitinophaga rupis</name>
    <dbReference type="NCBI Taxonomy" id="573321"/>
    <lineage>
        <taxon>Bacteria</taxon>
        <taxon>Pseudomonadati</taxon>
        <taxon>Bacteroidota</taxon>
        <taxon>Chitinophagia</taxon>
        <taxon>Chitinophagales</taxon>
        <taxon>Chitinophagaceae</taxon>
        <taxon>Chitinophaga</taxon>
    </lineage>
</organism>
<proteinExistence type="predicted"/>
<dbReference type="GO" id="GO:0006352">
    <property type="term" value="P:DNA-templated transcription initiation"/>
    <property type="evidence" value="ECO:0007669"/>
    <property type="project" value="InterPro"/>
</dbReference>
<keyword evidence="1" id="KW-0804">Transcription</keyword>
<sequence>MQEQAAQALTDLYRDTFPQVARVVQQLGGDLETAKDLFHDALVIYMEKQQQQKLHIQVSAKAYLVGITKILWLRKFKTDSRRQPLDDHITDAYSIPEDFYTPVPEKGRSLMQYLQTAGRKCMQLLQAFYYEQHSMQEIAEKFHYKTIHSATVQKYKCLEKVRDHIKSSAAYEEVIG</sequence>
<dbReference type="Gene3D" id="1.10.1740.10">
    <property type="match status" value="1"/>
</dbReference>
<protein>
    <submittedName>
        <fullName evidence="1">DNA-directed RNA polymerase specialized sigma subunit, sigma24 family</fullName>
    </submittedName>
</protein>
<dbReference type="AlphaFoldDB" id="A0A1H7I6R6"/>
<dbReference type="Proteomes" id="UP000198984">
    <property type="component" value="Unassembled WGS sequence"/>
</dbReference>
<dbReference type="RefSeq" id="WP_089906538.1">
    <property type="nucleotide sequence ID" value="NZ_FOBB01000001.1"/>
</dbReference>
<accession>A0A1H7I6R6</accession>
<name>A0A1H7I6R6_9BACT</name>
<dbReference type="EMBL" id="FOBB01000001">
    <property type="protein sequence ID" value="SEK58034.1"/>
    <property type="molecule type" value="Genomic_DNA"/>
</dbReference>